<reference evidence="2" key="1">
    <citation type="journal article" date="2023" name="Front. Plant Sci.">
        <title>Chromosomal-level genome assembly of Melastoma candidum provides insights into trichome evolution.</title>
        <authorList>
            <person name="Zhong Y."/>
            <person name="Wu W."/>
            <person name="Sun C."/>
            <person name="Zou P."/>
            <person name="Liu Y."/>
            <person name="Dai S."/>
            <person name="Zhou R."/>
        </authorList>
    </citation>
    <scope>NUCLEOTIDE SEQUENCE [LARGE SCALE GENOMIC DNA]</scope>
</reference>
<dbReference type="EMBL" id="CM042886">
    <property type="protein sequence ID" value="KAI4341807.1"/>
    <property type="molecule type" value="Genomic_DNA"/>
</dbReference>
<accession>A0ACB9P1K8</accession>
<dbReference type="Proteomes" id="UP001057402">
    <property type="component" value="Chromosome 7"/>
</dbReference>
<sequence length="122" mass="14116">MTSIDDFLHSAQDNAFWSLCLRHNLFVNDHWLMLWMLYHGIYGLCVTSPSSGASNGWIYGKGSILIRSTWKSHVVLILRFLCWVFTALHVLINIYHFYNIYFVGSGITRGMCGTLYVKVKYV</sequence>
<protein>
    <submittedName>
        <fullName evidence="1">Uncharacterized protein</fullName>
    </submittedName>
</protein>
<gene>
    <name evidence="1" type="ORF">MLD38_026487</name>
</gene>
<organism evidence="1 2">
    <name type="scientific">Melastoma candidum</name>
    <dbReference type="NCBI Taxonomy" id="119954"/>
    <lineage>
        <taxon>Eukaryota</taxon>
        <taxon>Viridiplantae</taxon>
        <taxon>Streptophyta</taxon>
        <taxon>Embryophyta</taxon>
        <taxon>Tracheophyta</taxon>
        <taxon>Spermatophyta</taxon>
        <taxon>Magnoliopsida</taxon>
        <taxon>eudicotyledons</taxon>
        <taxon>Gunneridae</taxon>
        <taxon>Pentapetalae</taxon>
        <taxon>rosids</taxon>
        <taxon>malvids</taxon>
        <taxon>Myrtales</taxon>
        <taxon>Melastomataceae</taxon>
        <taxon>Melastomatoideae</taxon>
        <taxon>Melastomateae</taxon>
        <taxon>Melastoma</taxon>
    </lineage>
</organism>
<evidence type="ECO:0000313" key="1">
    <source>
        <dbReference type="EMBL" id="KAI4341807.1"/>
    </source>
</evidence>
<keyword evidence="2" id="KW-1185">Reference proteome</keyword>
<evidence type="ECO:0000313" key="2">
    <source>
        <dbReference type="Proteomes" id="UP001057402"/>
    </source>
</evidence>
<name>A0ACB9P1K8_9MYRT</name>
<proteinExistence type="predicted"/>
<comment type="caution">
    <text evidence="1">The sequence shown here is derived from an EMBL/GenBank/DDBJ whole genome shotgun (WGS) entry which is preliminary data.</text>
</comment>